<reference evidence="1" key="1">
    <citation type="submission" date="2018-02" db="EMBL/GenBank/DDBJ databases">
        <title>Rhizophora mucronata_Transcriptome.</title>
        <authorList>
            <person name="Meera S.P."/>
            <person name="Sreeshan A."/>
            <person name="Augustine A."/>
        </authorList>
    </citation>
    <scope>NUCLEOTIDE SEQUENCE</scope>
    <source>
        <tissue evidence="1">Leaf</tissue>
    </source>
</reference>
<dbReference type="AlphaFoldDB" id="A0A2P2KH14"/>
<organism evidence="1">
    <name type="scientific">Rhizophora mucronata</name>
    <name type="common">Asiatic mangrove</name>
    <dbReference type="NCBI Taxonomy" id="61149"/>
    <lineage>
        <taxon>Eukaryota</taxon>
        <taxon>Viridiplantae</taxon>
        <taxon>Streptophyta</taxon>
        <taxon>Embryophyta</taxon>
        <taxon>Tracheophyta</taxon>
        <taxon>Spermatophyta</taxon>
        <taxon>Magnoliopsida</taxon>
        <taxon>eudicotyledons</taxon>
        <taxon>Gunneridae</taxon>
        <taxon>Pentapetalae</taxon>
        <taxon>rosids</taxon>
        <taxon>fabids</taxon>
        <taxon>Malpighiales</taxon>
        <taxon>Rhizophoraceae</taxon>
        <taxon>Rhizophora</taxon>
    </lineage>
</organism>
<sequence>MNFSQGRHLEVWFQVQRGKIRRIISPSFIKQACKRSCSFSTSYIILKAITDHQNLIGLNFPSRTYMQQRSGIWFIRTKFSA</sequence>
<name>A0A2P2KH14_RHIMU</name>
<accession>A0A2P2KH14</accession>
<protein>
    <submittedName>
        <fullName evidence="1">Uncharacterized protein</fullName>
    </submittedName>
</protein>
<evidence type="ECO:0000313" key="1">
    <source>
        <dbReference type="EMBL" id="MBX05014.1"/>
    </source>
</evidence>
<dbReference type="EMBL" id="GGEC01024530">
    <property type="protein sequence ID" value="MBX05014.1"/>
    <property type="molecule type" value="Transcribed_RNA"/>
</dbReference>
<proteinExistence type="predicted"/>